<evidence type="ECO:0000313" key="2">
    <source>
        <dbReference type="EMBL" id="KAK4276031.1"/>
    </source>
</evidence>
<comment type="caution">
    <text evidence="2">The sequence shown here is derived from an EMBL/GenBank/DDBJ whole genome shotgun (WGS) entry which is preliminary data.</text>
</comment>
<organism evidence="2 3">
    <name type="scientific">Acacia crassicarpa</name>
    <name type="common">northern wattle</name>
    <dbReference type="NCBI Taxonomy" id="499986"/>
    <lineage>
        <taxon>Eukaryota</taxon>
        <taxon>Viridiplantae</taxon>
        <taxon>Streptophyta</taxon>
        <taxon>Embryophyta</taxon>
        <taxon>Tracheophyta</taxon>
        <taxon>Spermatophyta</taxon>
        <taxon>Magnoliopsida</taxon>
        <taxon>eudicotyledons</taxon>
        <taxon>Gunneridae</taxon>
        <taxon>Pentapetalae</taxon>
        <taxon>rosids</taxon>
        <taxon>fabids</taxon>
        <taxon>Fabales</taxon>
        <taxon>Fabaceae</taxon>
        <taxon>Caesalpinioideae</taxon>
        <taxon>mimosoid clade</taxon>
        <taxon>Acacieae</taxon>
        <taxon>Acacia</taxon>
    </lineage>
</organism>
<dbReference type="InterPro" id="IPR002885">
    <property type="entry name" value="PPR_rpt"/>
</dbReference>
<dbReference type="PANTHER" id="PTHR47926">
    <property type="entry name" value="PENTATRICOPEPTIDE REPEAT-CONTAINING PROTEIN"/>
    <property type="match status" value="1"/>
</dbReference>
<dbReference type="Proteomes" id="UP001293593">
    <property type="component" value="Unassembled WGS sequence"/>
</dbReference>
<dbReference type="Pfam" id="PF01535">
    <property type="entry name" value="PPR"/>
    <property type="match status" value="2"/>
</dbReference>
<sequence>MPSLRRLKCISVLYSLPKPSSHIQQIHAQLVINGLKSPPLLAKLIEHYCGSSNQRIVNHAHLVFQYTDKHDIFLFNTLVRCCQPKDSILIFQSEFARGDMVFDDYTYIFILGACARFPSAATLMLGTQLHARIVKHGVTSNIMVPTTGIHFYASNKDVASARRVFDEMAERSSVTWNAMITGYSSQKEGNKQHARPALLLFRDMLADESWVKPTDTTMLCVISAASQLGMLATGASLHGFAEKTVRVPEDDVYIGTGLVDMYSKCGMS</sequence>
<keyword evidence="3" id="KW-1185">Reference proteome</keyword>
<dbReference type="AlphaFoldDB" id="A0AAE1JVS3"/>
<dbReference type="EMBL" id="JAWXYG010000004">
    <property type="protein sequence ID" value="KAK4276031.1"/>
    <property type="molecule type" value="Genomic_DNA"/>
</dbReference>
<dbReference type="GO" id="GO:0003723">
    <property type="term" value="F:RNA binding"/>
    <property type="evidence" value="ECO:0007669"/>
    <property type="project" value="InterPro"/>
</dbReference>
<dbReference type="PANTHER" id="PTHR47926:SF537">
    <property type="entry name" value="PENTACOTRIPEPTIDE-REPEAT REGION OF PRORP DOMAIN-CONTAINING PROTEIN"/>
    <property type="match status" value="1"/>
</dbReference>
<evidence type="ECO:0000313" key="3">
    <source>
        <dbReference type="Proteomes" id="UP001293593"/>
    </source>
</evidence>
<dbReference type="GO" id="GO:0009451">
    <property type="term" value="P:RNA modification"/>
    <property type="evidence" value="ECO:0007669"/>
    <property type="project" value="InterPro"/>
</dbReference>
<evidence type="ECO:0000256" key="1">
    <source>
        <dbReference type="ARBA" id="ARBA00022737"/>
    </source>
</evidence>
<protein>
    <recommendedName>
        <fullName evidence="4">Pentatricopeptide repeat-containing protein</fullName>
    </recommendedName>
</protein>
<evidence type="ECO:0008006" key="4">
    <source>
        <dbReference type="Google" id="ProtNLM"/>
    </source>
</evidence>
<dbReference type="InterPro" id="IPR046960">
    <property type="entry name" value="PPR_At4g14850-like_plant"/>
</dbReference>
<gene>
    <name evidence="2" type="ORF">QN277_019027</name>
</gene>
<proteinExistence type="predicted"/>
<accession>A0AAE1JVS3</accession>
<keyword evidence="1" id="KW-0677">Repeat</keyword>
<dbReference type="InterPro" id="IPR011990">
    <property type="entry name" value="TPR-like_helical_dom_sf"/>
</dbReference>
<dbReference type="Gene3D" id="1.25.40.10">
    <property type="entry name" value="Tetratricopeptide repeat domain"/>
    <property type="match status" value="1"/>
</dbReference>
<reference evidence="2" key="1">
    <citation type="submission" date="2023-10" db="EMBL/GenBank/DDBJ databases">
        <title>Chromosome-level genome of the transformable northern wattle, Acacia crassicarpa.</title>
        <authorList>
            <person name="Massaro I."/>
            <person name="Sinha N.R."/>
            <person name="Poethig S."/>
            <person name="Leichty A.R."/>
        </authorList>
    </citation>
    <scope>NUCLEOTIDE SEQUENCE</scope>
    <source>
        <strain evidence="2">Acra3RX</strain>
        <tissue evidence="2">Leaf</tissue>
    </source>
</reference>
<name>A0AAE1JVS3_9FABA</name>